<evidence type="ECO:0000313" key="2">
    <source>
        <dbReference type="Proteomes" id="UP000621492"/>
    </source>
</evidence>
<evidence type="ECO:0000313" key="1">
    <source>
        <dbReference type="EMBL" id="GGB47305.1"/>
    </source>
</evidence>
<accession>A0A9W5TY95</accession>
<dbReference type="AlphaFoldDB" id="A0A9W5TY95"/>
<name>A0A9W5TY95_9BACI</name>
<organism evidence="1 2">
    <name type="scientific">Lentibacillus populi</name>
    <dbReference type="NCBI Taxonomy" id="1827502"/>
    <lineage>
        <taxon>Bacteria</taxon>
        <taxon>Bacillati</taxon>
        <taxon>Bacillota</taxon>
        <taxon>Bacilli</taxon>
        <taxon>Bacillales</taxon>
        <taxon>Bacillaceae</taxon>
        <taxon>Lentibacillus</taxon>
    </lineage>
</organism>
<dbReference type="Proteomes" id="UP000621492">
    <property type="component" value="Unassembled WGS sequence"/>
</dbReference>
<protein>
    <submittedName>
        <fullName evidence="1">Uncharacterized protein</fullName>
    </submittedName>
</protein>
<comment type="caution">
    <text evidence="1">The sequence shown here is derived from an EMBL/GenBank/DDBJ whole genome shotgun (WGS) entry which is preliminary data.</text>
</comment>
<gene>
    <name evidence="1" type="ORF">GCM10011409_26030</name>
</gene>
<keyword evidence="2" id="KW-1185">Reference proteome</keyword>
<dbReference type="EMBL" id="BMJD01000020">
    <property type="protein sequence ID" value="GGB47305.1"/>
    <property type="molecule type" value="Genomic_DNA"/>
</dbReference>
<reference evidence="1" key="2">
    <citation type="submission" date="2020-09" db="EMBL/GenBank/DDBJ databases">
        <authorList>
            <person name="Sun Q."/>
            <person name="Zhou Y."/>
        </authorList>
    </citation>
    <scope>NUCLEOTIDE SEQUENCE</scope>
    <source>
        <strain evidence="1">CGMCC 1.15454</strain>
    </source>
</reference>
<reference evidence="1" key="1">
    <citation type="journal article" date="2014" name="Int. J. Syst. Evol. Microbiol.">
        <title>Complete genome sequence of Corynebacterium casei LMG S-19264T (=DSM 44701T), isolated from a smear-ripened cheese.</title>
        <authorList>
            <consortium name="US DOE Joint Genome Institute (JGI-PGF)"/>
            <person name="Walter F."/>
            <person name="Albersmeier A."/>
            <person name="Kalinowski J."/>
            <person name="Ruckert C."/>
        </authorList>
    </citation>
    <scope>NUCLEOTIDE SEQUENCE</scope>
    <source>
        <strain evidence="1">CGMCC 1.15454</strain>
    </source>
</reference>
<sequence length="64" mass="7285">MLILTNRFALFLNRNATTILNIVGTIKQVPSGKDDFSEGILIWLKRFVGAELITKPCKMNEINY</sequence>
<proteinExistence type="predicted"/>